<dbReference type="EMBL" id="UGRU01000001">
    <property type="protein sequence ID" value="SUA41154.1"/>
    <property type="molecule type" value="Genomic_DNA"/>
</dbReference>
<protein>
    <submittedName>
        <fullName evidence="1">Uncharacterized protein</fullName>
    </submittedName>
</protein>
<reference evidence="1 2" key="1">
    <citation type="submission" date="2018-06" db="EMBL/GenBank/DDBJ databases">
        <authorList>
            <consortium name="Pathogen Informatics"/>
            <person name="Doyle S."/>
        </authorList>
    </citation>
    <scope>NUCLEOTIDE SEQUENCE [LARGE SCALE GENOMIC DNA]</scope>
    <source>
        <strain evidence="1 2">NCTC13184</strain>
    </source>
</reference>
<accession>A0A378WL68</accession>
<gene>
    <name evidence="1" type="ORF">NCTC13184_00487</name>
</gene>
<name>A0A378WL68_9NOCA</name>
<dbReference type="Proteomes" id="UP000255082">
    <property type="component" value="Unassembled WGS sequence"/>
</dbReference>
<organism evidence="1 2">
    <name type="scientific">Nocardia africana</name>
    <dbReference type="NCBI Taxonomy" id="134964"/>
    <lineage>
        <taxon>Bacteria</taxon>
        <taxon>Bacillati</taxon>
        <taxon>Actinomycetota</taxon>
        <taxon>Actinomycetes</taxon>
        <taxon>Mycobacteriales</taxon>
        <taxon>Nocardiaceae</taxon>
        <taxon>Nocardia</taxon>
    </lineage>
</organism>
<sequence>MAELALTADRREELAGLLGDEQRLRTEYPKVAEYLDTAPMLPGTGNDQADAAFDLRLAHYMTGGPSISANPYWDIVAPSVSEYQGRRVVDGGRPRGSARLGFAQTTCRPPMPTRFRRRRPWCG</sequence>
<dbReference type="AlphaFoldDB" id="A0A378WL68"/>
<evidence type="ECO:0000313" key="2">
    <source>
        <dbReference type="Proteomes" id="UP000255082"/>
    </source>
</evidence>
<dbReference type="RefSeq" id="WP_227995408.1">
    <property type="nucleotide sequence ID" value="NZ_JAJFOE010000001.1"/>
</dbReference>
<evidence type="ECO:0000313" key="1">
    <source>
        <dbReference type="EMBL" id="SUA41154.1"/>
    </source>
</evidence>
<proteinExistence type="predicted"/>